<protein>
    <submittedName>
        <fullName evidence="1">Uncharacterized protein</fullName>
    </submittedName>
</protein>
<dbReference type="AlphaFoldDB" id="M1E8P3"/>
<proteinExistence type="predicted"/>
<dbReference type="EMBL" id="CP002690">
    <property type="protein sequence ID" value="AEE15075.1"/>
    <property type="molecule type" value="Genomic_DNA"/>
</dbReference>
<organism evidence="1 2">
    <name type="scientific">Thermodesulfobium narugense DSM 14796</name>
    <dbReference type="NCBI Taxonomy" id="747365"/>
    <lineage>
        <taxon>Bacteria</taxon>
        <taxon>Pseudomonadati</taxon>
        <taxon>Thermodesulfobiota</taxon>
        <taxon>Thermodesulfobiia</taxon>
        <taxon>Thermodesulfobiales</taxon>
        <taxon>Thermodesulfobiaceae</taxon>
        <taxon>Thermodesulfobium</taxon>
    </lineage>
</organism>
<gene>
    <name evidence="1" type="ORF">Thena_1463</name>
</gene>
<dbReference type="RefSeq" id="WP_013756796.1">
    <property type="nucleotide sequence ID" value="NC_015499.1"/>
</dbReference>
<evidence type="ECO:0000313" key="1">
    <source>
        <dbReference type="EMBL" id="AEE15075.1"/>
    </source>
</evidence>
<evidence type="ECO:0000313" key="2">
    <source>
        <dbReference type="Proteomes" id="UP000011765"/>
    </source>
</evidence>
<reference evidence="1 2" key="1">
    <citation type="submission" date="2011-04" db="EMBL/GenBank/DDBJ databases">
        <title>The complete genome of Thermodesulfobium narugense DSM 14796.</title>
        <authorList>
            <consortium name="US DOE Joint Genome Institute (JGI-PGF)"/>
            <person name="Lucas S."/>
            <person name="Han J."/>
            <person name="Lapidus A."/>
            <person name="Bruce D."/>
            <person name="Goodwin L."/>
            <person name="Pitluck S."/>
            <person name="Peters L."/>
            <person name="Kyrpides N."/>
            <person name="Mavromatis K."/>
            <person name="Pagani I."/>
            <person name="Ivanova N."/>
            <person name="Ovchinnikova G."/>
            <person name="Zhang X."/>
            <person name="Saunders L."/>
            <person name="Detter J.C."/>
            <person name="Tapia R."/>
            <person name="Han C."/>
            <person name="Land M."/>
            <person name="Hauser L."/>
            <person name="Markowitz V."/>
            <person name="Cheng J.-F."/>
            <person name="Hugenholtz P."/>
            <person name="Woyke T."/>
            <person name="Wu D."/>
            <person name="Spring S."/>
            <person name="Schroeder M."/>
            <person name="Brambilla E."/>
            <person name="Klenk H.-P."/>
            <person name="Eisen J.A."/>
        </authorList>
    </citation>
    <scope>NUCLEOTIDE SEQUENCE [LARGE SCALE GENOMIC DNA]</scope>
    <source>
        <strain evidence="1 2">DSM 14796</strain>
    </source>
</reference>
<dbReference type="KEGG" id="tnr:Thena_1463"/>
<dbReference type="Proteomes" id="UP000011765">
    <property type="component" value="Chromosome"/>
</dbReference>
<sequence>MNSIIRKTIMIDEKIFKDIKHINPKANFSDIVRKALSEYIEKMNIKEALI</sequence>
<dbReference type="OrthoDB" id="2973491at2"/>
<accession>M1E8P3</accession>
<name>M1E8P3_9BACT</name>
<keyword evidence="2" id="KW-1185">Reference proteome</keyword>
<dbReference type="HOGENOM" id="CLU_3123714_0_0_9"/>